<evidence type="ECO:0000313" key="4">
    <source>
        <dbReference type="Proteomes" id="UP000001072"/>
    </source>
</evidence>
<reference evidence="4" key="1">
    <citation type="journal article" date="2011" name="Proc. Natl. Acad. Sci. U.S.A.">
        <title>Obligate biotrophy features unraveled by the genomic analysis of rust fungi.</title>
        <authorList>
            <person name="Duplessis S."/>
            <person name="Cuomo C.A."/>
            <person name="Lin Y.-C."/>
            <person name="Aerts A."/>
            <person name="Tisserant E."/>
            <person name="Veneault-Fourrey C."/>
            <person name="Joly D.L."/>
            <person name="Hacquard S."/>
            <person name="Amselem J."/>
            <person name="Cantarel B.L."/>
            <person name="Chiu R."/>
            <person name="Coutinho P.M."/>
            <person name="Feau N."/>
            <person name="Field M."/>
            <person name="Frey P."/>
            <person name="Gelhaye E."/>
            <person name="Goldberg J."/>
            <person name="Grabherr M.G."/>
            <person name="Kodira C.D."/>
            <person name="Kohler A."/>
            <person name="Kuees U."/>
            <person name="Lindquist E.A."/>
            <person name="Lucas S.M."/>
            <person name="Mago R."/>
            <person name="Mauceli E."/>
            <person name="Morin E."/>
            <person name="Murat C."/>
            <person name="Pangilinan J.L."/>
            <person name="Park R."/>
            <person name="Pearson M."/>
            <person name="Quesneville H."/>
            <person name="Rouhier N."/>
            <person name="Sakthikumar S."/>
            <person name="Salamov A.A."/>
            <person name="Schmutz J."/>
            <person name="Selles B."/>
            <person name="Shapiro H."/>
            <person name="Tanguay P."/>
            <person name="Tuskan G.A."/>
            <person name="Henrissat B."/>
            <person name="Van de Peer Y."/>
            <person name="Rouze P."/>
            <person name="Ellis J.G."/>
            <person name="Dodds P.N."/>
            <person name="Schein J.E."/>
            <person name="Zhong S."/>
            <person name="Hamelin R.C."/>
            <person name="Grigoriev I.V."/>
            <person name="Szabo L.J."/>
            <person name="Martin F."/>
        </authorList>
    </citation>
    <scope>NUCLEOTIDE SEQUENCE [LARGE SCALE GENOMIC DNA]</scope>
    <source>
        <strain evidence="4">98AG31 / pathotype 3-4-7</strain>
    </source>
</reference>
<sequence>MNPSLLYHSLFEILLIYVLPIILLFFIVHLLFPKKFRLVVIIGVMILAFLPSEATFIICLFLLIFSILAGFLAFCFFANKIINFDLGFDDFPPSSIPIVIATPPIPVIVITPPTKPHVTNLPPGYYQQDPAFLMVIRKSIRTKRKSKTRPRPGPRPSAPNGRPGSRWMALFYVFLNTLFHGIRWVFS</sequence>
<evidence type="ECO:0000256" key="1">
    <source>
        <dbReference type="SAM" id="MobiDB-lite"/>
    </source>
</evidence>
<proteinExistence type="predicted"/>
<keyword evidence="2" id="KW-0472">Membrane</keyword>
<feature type="region of interest" description="Disordered" evidence="1">
    <location>
        <begin position="142"/>
        <end position="162"/>
    </location>
</feature>
<protein>
    <submittedName>
        <fullName evidence="3">Secreted protein</fullName>
    </submittedName>
</protein>
<feature type="transmembrane region" description="Helical" evidence="2">
    <location>
        <begin position="56"/>
        <end position="78"/>
    </location>
</feature>
<dbReference type="KEGG" id="mlr:MELLADRAFT_124048"/>
<keyword evidence="4" id="KW-1185">Reference proteome</keyword>
<dbReference type="RefSeq" id="XP_007409092.1">
    <property type="nucleotide sequence ID" value="XM_007409030.1"/>
</dbReference>
<dbReference type="InParanoid" id="F4RIW7"/>
<dbReference type="VEuPathDB" id="FungiDB:MELLADRAFT_124048"/>
<dbReference type="AlphaFoldDB" id="F4RIW7"/>
<gene>
    <name evidence="3" type="ORF">MELLADRAFT_124048</name>
</gene>
<evidence type="ECO:0000313" key="3">
    <source>
        <dbReference type="EMBL" id="EGG07760.1"/>
    </source>
</evidence>
<dbReference type="GeneID" id="18926591"/>
<dbReference type="Proteomes" id="UP000001072">
    <property type="component" value="Unassembled WGS sequence"/>
</dbReference>
<keyword evidence="2" id="KW-0812">Transmembrane</keyword>
<feature type="compositionally biased region" description="Basic residues" evidence="1">
    <location>
        <begin position="142"/>
        <end position="152"/>
    </location>
</feature>
<dbReference type="HOGENOM" id="CLU_1619396_0_0_1"/>
<evidence type="ECO:0000256" key="2">
    <source>
        <dbReference type="SAM" id="Phobius"/>
    </source>
</evidence>
<feature type="transmembrane region" description="Helical" evidence="2">
    <location>
        <begin position="6"/>
        <end position="28"/>
    </location>
</feature>
<accession>F4RIW7</accession>
<dbReference type="EMBL" id="GL883103">
    <property type="protein sequence ID" value="EGG07760.1"/>
    <property type="molecule type" value="Genomic_DNA"/>
</dbReference>
<organism evidence="4">
    <name type="scientific">Melampsora larici-populina (strain 98AG31 / pathotype 3-4-7)</name>
    <name type="common">Poplar leaf rust fungus</name>
    <dbReference type="NCBI Taxonomy" id="747676"/>
    <lineage>
        <taxon>Eukaryota</taxon>
        <taxon>Fungi</taxon>
        <taxon>Dikarya</taxon>
        <taxon>Basidiomycota</taxon>
        <taxon>Pucciniomycotina</taxon>
        <taxon>Pucciniomycetes</taxon>
        <taxon>Pucciniales</taxon>
        <taxon>Melampsoraceae</taxon>
        <taxon>Melampsora</taxon>
    </lineage>
</organism>
<feature type="transmembrane region" description="Helical" evidence="2">
    <location>
        <begin position="35"/>
        <end position="50"/>
    </location>
</feature>
<feature type="transmembrane region" description="Helical" evidence="2">
    <location>
        <begin position="167"/>
        <end position="186"/>
    </location>
</feature>
<name>F4RIW7_MELLP</name>
<keyword evidence="2" id="KW-1133">Transmembrane helix</keyword>